<evidence type="ECO:0000256" key="2">
    <source>
        <dbReference type="SAM" id="Phobius"/>
    </source>
</evidence>
<evidence type="ECO:0000313" key="5">
    <source>
        <dbReference type="Proteomes" id="UP001375240"/>
    </source>
</evidence>
<keyword evidence="2" id="KW-0472">Membrane</keyword>
<feature type="transmembrane region" description="Helical" evidence="2">
    <location>
        <begin position="313"/>
        <end position="334"/>
    </location>
</feature>
<keyword evidence="3" id="KW-0732">Signal</keyword>
<keyword evidence="2" id="KW-1133">Transmembrane helix</keyword>
<keyword evidence="5" id="KW-1185">Reference proteome</keyword>
<evidence type="ECO:0000313" key="4">
    <source>
        <dbReference type="EMBL" id="KAK6360041.1"/>
    </source>
</evidence>
<sequence>MGRRRLLPVLSWTYPSFSTLLSSLLLFQRIICEDLTEIVPTLTSLGSLVPFTPPADCFTTSLWRSSKFFDDSNQSGVFQTRFFTRWYVGCNVDLDSGEPNTCCPPRYNTWGFYAPGACPQGYSTVPNNAVNPWVGDQRGTVCCPIVRDPSTILLTAAAFATAYVNPLDRDPISISCFEWASSSTSKSIVYQGNFNARAIVVFGSQLTSVTFRFAQAVDGLSTQQPPTSPVSSGAAESTVDSDPKSSSTTAEENPSPGSTTSSGAIETGPGDYKTASSSTPTSLDDASATDSSASASQNQSGEGGGRTGLSGGAIAGIAIGVSIPVIAVAAFVAYRLGRRGNDVPIVPIYNDPRPKEGEGQPYVYNYHAGPNTNVQDRWS</sequence>
<evidence type="ECO:0000256" key="1">
    <source>
        <dbReference type="SAM" id="MobiDB-lite"/>
    </source>
</evidence>
<accession>A0AAV9VFZ2</accession>
<dbReference type="AlphaFoldDB" id="A0AAV9VFZ2"/>
<evidence type="ECO:0000256" key="3">
    <source>
        <dbReference type="SAM" id="SignalP"/>
    </source>
</evidence>
<comment type="caution">
    <text evidence="4">The sequence shown here is derived from an EMBL/GenBank/DDBJ whole genome shotgun (WGS) entry which is preliminary data.</text>
</comment>
<feature type="compositionally biased region" description="Low complexity" evidence="1">
    <location>
        <begin position="274"/>
        <end position="296"/>
    </location>
</feature>
<keyword evidence="2" id="KW-0812">Transmembrane</keyword>
<feature type="signal peptide" evidence="3">
    <location>
        <begin position="1"/>
        <end position="32"/>
    </location>
</feature>
<gene>
    <name evidence="4" type="ORF">TWF696_001160</name>
</gene>
<reference evidence="4 5" key="1">
    <citation type="submission" date="2019-10" db="EMBL/GenBank/DDBJ databases">
        <authorList>
            <person name="Palmer J.M."/>
        </authorList>
    </citation>
    <scope>NUCLEOTIDE SEQUENCE [LARGE SCALE GENOMIC DNA]</scope>
    <source>
        <strain evidence="4 5">TWF696</strain>
    </source>
</reference>
<feature type="chain" id="PRO_5043765622" evidence="3">
    <location>
        <begin position="33"/>
        <end position="379"/>
    </location>
</feature>
<dbReference type="Proteomes" id="UP001375240">
    <property type="component" value="Unassembled WGS sequence"/>
</dbReference>
<feature type="compositionally biased region" description="Polar residues" evidence="1">
    <location>
        <begin position="234"/>
        <end position="264"/>
    </location>
</feature>
<dbReference type="EMBL" id="JAVHNQ010000001">
    <property type="protein sequence ID" value="KAK6360041.1"/>
    <property type="molecule type" value="Genomic_DNA"/>
</dbReference>
<organism evidence="4 5">
    <name type="scientific">Orbilia brochopaga</name>
    <dbReference type="NCBI Taxonomy" id="3140254"/>
    <lineage>
        <taxon>Eukaryota</taxon>
        <taxon>Fungi</taxon>
        <taxon>Dikarya</taxon>
        <taxon>Ascomycota</taxon>
        <taxon>Pezizomycotina</taxon>
        <taxon>Orbiliomycetes</taxon>
        <taxon>Orbiliales</taxon>
        <taxon>Orbiliaceae</taxon>
        <taxon>Orbilia</taxon>
    </lineage>
</organism>
<feature type="region of interest" description="Disordered" evidence="1">
    <location>
        <begin position="220"/>
        <end position="306"/>
    </location>
</feature>
<feature type="compositionally biased region" description="Low complexity" evidence="1">
    <location>
        <begin position="221"/>
        <end position="232"/>
    </location>
</feature>
<protein>
    <submittedName>
        <fullName evidence="4">Uncharacterized protein</fullName>
    </submittedName>
</protein>
<proteinExistence type="predicted"/>
<name>A0AAV9VFZ2_9PEZI</name>